<dbReference type="SUPFAM" id="SSF51430">
    <property type="entry name" value="NAD(P)-linked oxidoreductase"/>
    <property type="match status" value="1"/>
</dbReference>
<feature type="domain" description="NADP-dependent oxidoreductase" evidence="1">
    <location>
        <begin position="51"/>
        <end position="249"/>
    </location>
</feature>
<dbReference type="Proteomes" id="UP000621799">
    <property type="component" value="Unassembled WGS sequence"/>
</dbReference>
<organism evidence="2 3">
    <name type="scientific">Zarconia navalis LEGE 11467</name>
    <dbReference type="NCBI Taxonomy" id="1828826"/>
    <lineage>
        <taxon>Bacteria</taxon>
        <taxon>Bacillati</taxon>
        <taxon>Cyanobacteriota</taxon>
        <taxon>Cyanophyceae</taxon>
        <taxon>Oscillatoriophycideae</taxon>
        <taxon>Oscillatoriales</taxon>
        <taxon>Oscillatoriales incertae sedis</taxon>
        <taxon>Zarconia</taxon>
        <taxon>Zarconia navalis</taxon>
    </lineage>
</organism>
<keyword evidence="3" id="KW-1185">Reference proteome</keyword>
<dbReference type="RefSeq" id="WP_264321212.1">
    <property type="nucleotide sequence ID" value="NZ_JADEXN010000138.1"/>
</dbReference>
<sequence length="331" mass="36320">MLAGFTASLTVSGCLNGKDTTTAEVASTSDRLGRLLPLRNLGSSGSAVTNLGAGGDHIGRASERDAQAIIEKALEEGVRFFDNAPLYSDGVAEERYGKFLTPNYRDVSFIMTKTLARNKADALADLDASLARMKTDYVDLWQVHALETPERVEERIRDEIIDALLEAQESGKVRHIGFTGHDSFEGHLKMLEEIEKRGVKMAAAMLPVNPADPHFKSFVTNVLPRCVEAGIGVLAMKTLAYGRFFGGNQGWRRTEVSLEPLIPDVISLEDAFGFAWSLPVTCLVSGMESVQQVSQNAAIARKTWNWNQAELQRRIDALAPFAGPDLEFYKI</sequence>
<dbReference type="CDD" id="cd19100">
    <property type="entry name" value="AKR_unchar"/>
    <property type="match status" value="1"/>
</dbReference>
<dbReference type="InterPro" id="IPR053135">
    <property type="entry name" value="AKR2_Oxidoreductase"/>
</dbReference>
<protein>
    <submittedName>
        <fullName evidence="2">Aldo/keto reductase</fullName>
    </submittedName>
</protein>
<dbReference type="AlphaFoldDB" id="A0A928VZ57"/>
<gene>
    <name evidence="2" type="ORF">IQ235_09330</name>
</gene>
<name>A0A928VZ57_9CYAN</name>
<accession>A0A928VZ57</accession>
<evidence type="ECO:0000313" key="2">
    <source>
        <dbReference type="EMBL" id="MBE9040981.1"/>
    </source>
</evidence>
<proteinExistence type="predicted"/>
<comment type="caution">
    <text evidence="2">The sequence shown here is derived from an EMBL/GenBank/DDBJ whole genome shotgun (WGS) entry which is preliminary data.</text>
</comment>
<reference evidence="2" key="1">
    <citation type="submission" date="2020-10" db="EMBL/GenBank/DDBJ databases">
        <authorList>
            <person name="Castelo-Branco R."/>
            <person name="Eusebio N."/>
            <person name="Adriana R."/>
            <person name="Vieira A."/>
            <person name="Brugerolle De Fraissinette N."/>
            <person name="Rezende De Castro R."/>
            <person name="Schneider M.P."/>
            <person name="Vasconcelos V."/>
            <person name="Leao P.N."/>
        </authorList>
    </citation>
    <scope>NUCLEOTIDE SEQUENCE</scope>
    <source>
        <strain evidence="2">LEGE 11467</strain>
    </source>
</reference>
<dbReference type="Gene3D" id="3.20.20.100">
    <property type="entry name" value="NADP-dependent oxidoreductase domain"/>
    <property type="match status" value="1"/>
</dbReference>
<evidence type="ECO:0000313" key="3">
    <source>
        <dbReference type="Proteomes" id="UP000621799"/>
    </source>
</evidence>
<dbReference type="PANTHER" id="PTHR43312">
    <property type="entry name" value="D-THREO-ALDOSE 1-DEHYDROGENASE"/>
    <property type="match status" value="1"/>
</dbReference>
<dbReference type="Pfam" id="PF00248">
    <property type="entry name" value="Aldo_ket_red"/>
    <property type="match status" value="1"/>
</dbReference>
<dbReference type="InterPro" id="IPR036812">
    <property type="entry name" value="NAD(P)_OxRdtase_dom_sf"/>
</dbReference>
<dbReference type="EMBL" id="JADEXN010000138">
    <property type="protein sequence ID" value="MBE9040981.1"/>
    <property type="molecule type" value="Genomic_DNA"/>
</dbReference>
<dbReference type="PANTHER" id="PTHR43312:SF1">
    <property type="entry name" value="NADP-DEPENDENT OXIDOREDUCTASE DOMAIN-CONTAINING PROTEIN"/>
    <property type="match status" value="1"/>
</dbReference>
<dbReference type="InterPro" id="IPR023210">
    <property type="entry name" value="NADP_OxRdtase_dom"/>
</dbReference>
<evidence type="ECO:0000259" key="1">
    <source>
        <dbReference type="Pfam" id="PF00248"/>
    </source>
</evidence>